<reference evidence="5" key="1">
    <citation type="submission" date="2020-10" db="EMBL/GenBank/DDBJ databases">
        <authorList>
            <person name="Gilroy R."/>
        </authorList>
    </citation>
    <scope>NUCLEOTIDE SEQUENCE</scope>
    <source>
        <strain evidence="5">11159</strain>
    </source>
</reference>
<dbReference type="Gene3D" id="3.20.70.20">
    <property type="match status" value="1"/>
</dbReference>
<keyword evidence="2 3" id="KW-0067">ATP-binding</keyword>
<keyword evidence="5" id="KW-0560">Oxidoreductase</keyword>
<dbReference type="NCBIfam" id="TIGR02487">
    <property type="entry name" value="NrdD"/>
    <property type="match status" value="1"/>
</dbReference>
<dbReference type="PANTHER" id="PTHR21075:SF0">
    <property type="entry name" value="ANAEROBIC RIBONUCLEOSIDE-TRIPHOSPHATE REDUCTASE"/>
    <property type="match status" value="1"/>
</dbReference>
<dbReference type="PROSITE" id="PS51161">
    <property type="entry name" value="ATP_CONE"/>
    <property type="match status" value="1"/>
</dbReference>
<dbReference type="EC" id="1.17.4.2" evidence="5"/>
<feature type="domain" description="ATP-cone" evidence="4">
    <location>
        <begin position="3"/>
        <end position="95"/>
    </location>
</feature>
<dbReference type="GO" id="GO:0005524">
    <property type="term" value="F:ATP binding"/>
    <property type="evidence" value="ECO:0007669"/>
    <property type="project" value="UniProtKB-UniRule"/>
</dbReference>
<name>A0A9D9DIC4_9BACL</name>
<dbReference type="SUPFAM" id="SSF51998">
    <property type="entry name" value="PFL-like glycyl radical enzymes"/>
    <property type="match status" value="1"/>
</dbReference>
<protein>
    <submittedName>
        <fullName evidence="5">Anaerobic ribonucleoside triphosphate reductase</fullName>
        <ecNumber evidence="5">1.17.4.2</ecNumber>
    </submittedName>
</protein>
<reference evidence="5" key="2">
    <citation type="journal article" date="2021" name="PeerJ">
        <title>Extensive microbial diversity within the chicken gut microbiome revealed by metagenomics and culture.</title>
        <authorList>
            <person name="Gilroy R."/>
            <person name="Ravi A."/>
            <person name="Getino M."/>
            <person name="Pursley I."/>
            <person name="Horton D.L."/>
            <person name="Alikhan N.F."/>
            <person name="Baker D."/>
            <person name="Gharbi K."/>
            <person name="Hall N."/>
            <person name="Watson M."/>
            <person name="Adriaenssens E.M."/>
            <person name="Foster-Nyarko E."/>
            <person name="Jarju S."/>
            <person name="Secka A."/>
            <person name="Antonio M."/>
            <person name="Oren A."/>
            <person name="Chaudhuri R.R."/>
            <person name="La Ragione R."/>
            <person name="Hildebrand F."/>
            <person name="Pallen M.J."/>
        </authorList>
    </citation>
    <scope>NUCLEOTIDE SEQUENCE</scope>
    <source>
        <strain evidence="5">11159</strain>
    </source>
</reference>
<dbReference type="PANTHER" id="PTHR21075">
    <property type="entry name" value="ANAEROBIC RIBONUCLEOSIDE-TRIPHOSPHATE REDUCTASE"/>
    <property type="match status" value="1"/>
</dbReference>
<keyword evidence="1 3" id="KW-0547">Nucleotide-binding</keyword>
<sequence length="772" mass="88141">MMEKVIKRDGRKVKFDRKKIVNAISKAFASLDVEGDELIDDITDEVINHIDNNFKNKIPQVEDIQDEIEKVLIEHNEAEVAKAYILYRANRTRFRESRTHLMETLRDITFKDAKDNDVKRENANIDGDTAMGTMLRYGSESAKEFYLSNVIDPRFASAHRNGDIHIHDMDFYTLTLTCCQIDILELFKHGFSTGHGFLREPQSIRSYSSLACIAIQANQNDMHGGQSIPNFDYGMAPGVIKSYRKSIIRNLQVILGLFVDHFCKDEAKELVSKAEEASKDECRIDHEAFNEALLKEAKKTYPDIFDMEKLISRVIEVSYKETRDETYQAMEALIHNLNTMHSRAGAQVPFSSLNYGTDTSVEGRMVIDCLLDATLSGLGDGETPIFPIQIFKVKEGINYNKEDPNYDLFKKAIRVSGARLFPNFSFLDAPFNLQYYKKGDYKTEVAYMGCRTRVMSNVDKTKEITTGRGNLSFTSINLPRLGIIHKGDVDGFFKDLDEKMDLVKDQLLERFKIQSQKRVFNFPFLMGQHIWLDSDKLSWTDTIASVIRHGTLTIGFIGLAECLKALIGKHHGESDEAQELGLKIISHMREKTDAYTKQYNLNFSLIATPAEGLSGRFVKIDKVKYGIIPGVTDREYYTNSFHIPVYYKISIFDKIKKEGPYNALTNGGHITYVEVDGDVAKNEQAFERIIRCMHDNGVGYGSVNHPVDRDPVCGYNGIIDECCPKCGRHEEEVRFERIRRITGYLVGTTDRFNDAKKEEVNQRVKHLTKENL</sequence>
<dbReference type="Proteomes" id="UP000823613">
    <property type="component" value="Unassembled WGS sequence"/>
</dbReference>
<evidence type="ECO:0000256" key="1">
    <source>
        <dbReference type="ARBA" id="ARBA00022741"/>
    </source>
</evidence>
<evidence type="ECO:0000313" key="5">
    <source>
        <dbReference type="EMBL" id="MBO8428252.1"/>
    </source>
</evidence>
<dbReference type="NCBIfam" id="NF005497">
    <property type="entry name" value="PRK07111.1"/>
    <property type="match status" value="1"/>
</dbReference>
<dbReference type="InterPro" id="IPR012833">
    <property type="entry name" value="NrdD"/>
</dbReference>
<proteinExistence type="predicted"/>
<dbReference type="AlphaFoldDB" id="A0A9D9DIC4"/>
<gene>
    <name evidence="5" type="ORF">IAC58_06895</name>
</gene>
<dbReference type="GO" id="GO:0004748">
    <property type="term" value="F:ribonucleoside-diphosphate reductase activity, thioredoxin disulfide as acceptor"/>
    <property type="evidence" value="ECO:0007669"/>
    <property type="project" value="TreeGrafter"/>
</dbReference>
<comment type="caution">
    <text evidence="5">The sequence shown here is derived from an EMBL/GenBank/DDBJ whole genome shotgun (WGS) entry which is preliminary data.</text>
</comment>
<evidence type="ECO:0000256" key="2">
    <source>
        <dbReference type="ARBA" id="ARBA00022840"/>
    </source>
</evidence>
<dbReference type="GO" id="GO:0031250">
    <property type="term" value="C:anaerobic ribonucleoside-triphosphate reductase complex"/>
    <property type="evidence" value="ECO:0007669"/>
    <property type="project" value="TreeGrafter"/>
</dbReference>
<dbReference type="Pfam" id="PF13597">
    <property type="entry name" value="NRDD"/>
    <property type="match status" value="1"/>
</dbReference>
<dbReference type="CDD" id="cd01675">
    <property type="entry name" value="RNR_III"/>
    <property type="match status" value="1"/>
</dbReference>
<dbReference type="EMBL" id="JADIMY010000130">
    <property type="protein sequence ID" value="MBO8428252.1"/>
    <property type="molecule type" value="Genomic_DNA"/>
</dbReference>
<dbReference type="GO" id="GO:0009265">
    <property type="term" value="P:2'-deoxyribonucleotide biosynthetic process"/>
    <property type="evidence" value="ECO:0007669"/>
    <property type="project" value="TreeGrafter"/>
</dbReference>
<evidence type="ECO:0000313" key="6">
    <source>
        <dbReference type="Proteomes" id="UP000823613"/>
    </source>
</evidence>
<dbReference type="Pfam" id="PF03477">
    <property type="entry name" value="ATP-cone"/>
    <property type="match status" value="1"/>
</dbReference>
<organism evidence="5 6">
    <name type="scientific">Candidatus Onthovivens merdipullorum</name>
    <dbReference type="NCBI Taxonomy" id="2840889"/>
    <lineage>
        <taxon>Bacteria</taxon>
        <taxon>Bacillati</taxon>
        <taxon>Bacillota</taxon>
        <taxon>Bacilli</taxon>
        <taxon>Bacillales</taxon>
        <taxon>Candidatus Onthovivens</taxon>
    </lineage>
</organism>
<evidence type="ECO:0000256" key="3">
    <source>
        <dbReference type="PROSITE-ProRule" id="PRU00492"/>
    </source>
</evidence>
<dbReference type="GO" id="GO:0008998">
    <property type="term" value="F:ribonucleoside-triphosphate reductase (thioredoxin) activity"/>
    <property type="evidence" value="ECO:0007669"/>
    <property type="project" value="UniProtKB-EC"/>
</dbReference>
<dbReference type="GO" id="GO:0006260">
    <property type="term" value="P:DNA replication"/>
    <property type="evidence" value="ECO:0007669"/>
    <property type="project" value="InterPro"/>
</dbReference>
<accession>A0A9D9DIC4</accession>
<evidence type="ECO:0000259" key="4">
    <source>
        <dbReference type="PROSITE" id="PS51161"/>
    </source>
</evidence>
<dbReference type="InterPro" id="IPR005144">
    <property type="entry name" value="ATP-cone_dom"/>
</dbReference>